<dbReference type="EMBL" id="JAGMUV010000071">
    <property type="protein sequence ID" value="KAH7108612.1"/>
    <property type="molecule type" value="Genomic_DNA"/>
</dbReference>
<evidence type="ECO:0008006" key="4">
    <source>
        <dbReference type="Google" id="ProtNLM"/>
    </source>
</evidence>
<evidence type="ECO:0000256" key="1">
    <source>
        <dbReference type="SAM" id="SignalP"/>
    </source>
</evidence>
<comment type="caution">
    <text evidence="2">The sequence shown here is derived from an EMBL/GenBank/DDBJ whole genome shotgun (WGS) entry which is preliminary data.</text>
</comment>
<gene>
    <name evidence="2" type="ORF">EDB81DRAFT_835692</name>
</gene>
<accession>A0A9P9CXD5</accession>
<protein>
    <recommendedName>
        <fullName evidence="4">Secreted protein</fullName>
    </recommendedName>
</protein>
<dbReference type="AlphaFoldDB" id="A0A9P9CXD5"/>
<feature type="chain" id="PRO_5040432225" description="Secreted protein" evidence="1">
    <location>
        <begin position="23"/>
        <end position="79"/>
    </location>
</feature>
<keyword evidence="1" id="KW-0732">Signal</keyword>
<evidence type="ECO:0000313" key="3">
    <source>
        <dbReference type="Proteomes" id="UP000738349"/>
    </source>
</evidence>
<proteinExistence type="predicted"/>
<reference evidence="2" key="1">
    <citation type="journal article" date="2021" name="Nat. Commun.">
        <title>Genetic determinants of endophytism in the Arabidopsis root mycobiome.</title>
        <authorList>
            <person name="Mesny F."/>
            <person name="Miyauchi S."/>
            <person name="Thiergart T."/>
            <person name="Pickel B."/>
            <person name="Atanasova L."/>
            <person name="Karlsson M."/>
            <person name="Huettel B."/>
            <person name="Barry K.W."/>
            <person name="Haridas S."/>
            <person name="Chen C."/>
            <person name="Bauer D."/>
            <person name="Andreopoulos W."/>
            <person name="Pangilinan J."/>
            <person name="LaButti K."/>
            <person name="Riley R."/>
            <person name="Lipzen A."/>
            <person name="Clum A."/>
            <person name="Drula E."/>
            <person name="Henrissat B."/>
            <person name="Kohler A."/>
            <person name="Grigoriev I.V."/>
            <person name="Martin F.M."/>
            <person name="Hacquard S."/>
        </authorList>
    </citation>
    <scope>NUCLEOTIDE SEQUENCE</scope>
    <source>
        <strain evidence="2">MPI-CAGE-AT-0147</strain>
    </source>
</reference>
<sequence length="79" mass="8724">MSCRCVSCLVVSWSVLERLVVSSNVFECLKRSHHAPHVLQGLPNAPTPTSPVFMHMFFVVSVSMKRGAIPTLVPNPLHI</sequence>
<organism evidence="2 3">
    <name type="scientific">Dactylonectria macrodidyma</name>
    <dbReference type="NCBI Taxonomy" id="307937"/>
    <lineage>
        <taxon>Eukaryota</taxon>
        <taxon>Fungi</taxon>
        <taxon>Dikarya</taxon>
        <taxon>Ascomycota</taxon>
        <taxon>Pezizomycotina</taxon>
        <taxon>Sordariomycetes</taxon>
        <taxon>Hypocreomycetidae</taxon>
        <taxon>Hypocreales</taxon>
        <taxon>Nectriaceae</taxon>
        <taxon>Dactylonectria</taxon>
    </lineage>
</organism>
<dbReference type="Proteomes" id="UP000738349">
    <property type="component" value="Unassembled WGS sequence"/>
</dbReference>
<feature type="signal peptide" evidence="1">
    <location>
        <begin position="1"/>
        <end position="22"/>
    </location>
</feature>
<keyword evidence="3" id="KW-1185">Reference proteome</keyword>
<name>A0A9P9CXD5_9HYPO</name>
<evidence type="ECO:0000313" key="2">
    <source>
        <dbReference type="EMBL" id="KAH7108612.1"/>
    </source>
</evidence>